<gene>
    <name evidence="9" type="primary">XKR5</name>
</gene>
<dbReference type="AlphaFoldDB" id="A0A673SJQ5"/>
<feature type="chain" id="PRO_5025631098" description="XK-related protein" evidence="8">
    <location>
        <begin position="19"/>
        <end position="397"/>
    </location>
</feature>
<evidence type="ECO:0000256" key="2">
    <source>
        <dbReference type="ARBA" id="ARBA00008789"/>
    </source>
</evidence>
<comment type="subcellular location">
    <subcellularLocation>
        <location evidence="1 6">Membrane</location>
        <topology evidence="1 6">Multi-pass membrane protein</topology>
    </subcellularLocation>
</comment>
<proteinExistence type="inferred from homology"/>
<feature type="region of interest" description="Disordered" evidence="7">
    <location>
        <begin position="271"/>
        <end position="299"/>
    </location>
</feature>
<feature type="compositionally biased region" description="Basic and acidic residues" evidence="7">
    <location>
        <begin position="67"/>
        <end position="76"/>
    </location>
</feature>
<evidence type="ECO:0000256" key="3">
    <source>
        <dbReference type="ARBA" id="ARBA00022692"/>
    </source>
</evidence>
<feature type="signal peptide" evidence="8">
    <location>
        <begin position="1"/>
        <end position="18"/>
    </location>
</feature>
<reference evidence="9" key="3">
    <citation type="submission" date="2025-09" db="UniProtKB">
        <authorList>
            <consortium name="Ensembl"/>
        </authorList>
    </citation>
    <scope>IDENTIFICATION</scope>
</reference>
<dbReference type="GO" id="GO:0005886">
    <property type="term" value="C:plasma membrane"/>
    <property type="evidence" value="ECO:0007669"/>
    <property type="project" value="UniProtKB-ARBA"/>
</dbReference>
<dbReference type="Proteomes" id="UP000472268">
    <property type="component" value="Chromosome 1"/>
</dbReference>
<name>A0A673SJQ5_SURSU</name>
<dbReference type="Pfam" id="PF09815">
    <property type="entry name" value="XK-related"/>
    <property type="match status" value="1"/>
</dbReference>
<dbReference type="InterPro" id="IPR018629">
    <property type="entry name" value="XK-rel"/>
</dbReference>
<keyword evidence="5" id="KW-0472">Membrane</keyword>
<feature type="region of interest" description="Disordered" evidence="7">
    <location>
        <begin position="211"/>
        <end position="258"/>
    </location>
</feature>
<accession>A0A673SJQ5</accession>
<keyword evidence="3" id="KW-0812">Transmembrane</keyword>
<feature type="region of interest" description="Disordered" evidence="7">
    <location>
        <begin position="67"/>
        <end position="122"/>
    </location>
</feature>
<evidence type="ECO:0000313" key="10">
    <source>
        <dbReference type="Proteomes" id="UP000472268"/>
    </source>
</evidence>
<reference evidence="9" key="2">
    <citation type="submission" date="2025-08" db="UniProtKB">
        <authorList>
            <consortium name="Ensembl"/>
        </authorList>
    </citation>
    <scope>IDENTIFICATION</scope>
</reference>
<comment type="similarity">
    <text evidence="2 6">Belongs to the XK family.</text>
</comment>
<organism evidence="9 10">
    <name type="scientific">Suricata suricatta</name>
    <name type="common">Meerkat</name>
    <dbReference type="NCBI Taxonomy" id="37032"/>
    <lineage>
        <taxon>Eukaryota</taxon>
        <taxon>Metazoa</taxon>
        <taxon>Chordata</taxon>
        <taxon>Craniata</taxon>
        <taxon>Vertebrata</taxon>
        <taxon>Euteleostomi</taxon>
        <taxon>Mammalia</taxon>
        <taxon>Eutheria</taxon>
        <taxon>Laurasiatheria</taxon>
        <taxon>Carnivora</taxon>
        <taxon>Feliformia</taxon>
        <taxon>Herpestidae</taxon>
        <taxon>Suricata</taxon>
    </lineage>
</organism>
<dbReference type="Ensembl" id="ENSSSUT00005000033.1">
    <property type="protein sequence ID" value="ENSSSUP00005000027.1"/>
    <property type="gene ID" value="ENSSSUG00005000020.1"/>
</dbReference>
<feature type="region of interest" description="Disordered" evidence="7">
    <location>
        <begin position="320"/>
        <end position="397"/>
    </location>
</feature>
<keyword evidence="10" id="KW-1185">Reference proteome</keyword>
<dbReference type="OMA" id="FINSTCH"/>
<evidence type="ECO:0000256" key="6">
    <source>
        <dbReference type="RuleBase" id="RU910716"/>
    </source>
</evidence>
<keyword evidence="4" id="KW-1133">Transmembrane helix</keyword>
<keyword evidence="8" id="KW-0732">Signal</keyword>
<evidence type="ECO:0000256" key="8">
    <source>
        <dbReference type="SAM" id="SignalP"/>
    </source>
</evidence>
<evidence type="ECO:0000256" key="7">
    <source>
        <dbReference type="SAM" id="MobiDB-lite"/>
    </source>
</evidence>
<evidence type="ECO:0000313" key="9">
    <source>
        <dbReference type="Ensembl" id="ENSSSUP00005000027.1"/>
    </source>
</evidence>
<evidence type="ECO:0000256" key="4">
    <source>
        <dbReference type="ARBA" id="ARBA00022989"/>
    </source>
</evidence>
<sequence>MLLENIILLLLATDFLQAASRTSLWTVAGVLSGFLIGSLSLVTYYSLLHPKSAAIWRGAARKAHGLAARDKADREPPPWASAAAGEGPGSPGARPQEGYELTGPGRAPSPQGGPPEAGLESQGALEDSFLSHHHWLLVKLALKTGNVSKINAAFGQAGPGFLGHYSQPRTPRVSQLGLPLSPRDPLPSDKGCEFPVVWKAEADLLGTSSYVSVAGDSPDEAPGRQRSAAPRAGSPTERAAAVSPLQGRGAGGWGGGGGQESATLYFSAMAEEATSPQRDVQRPPCGRRAERSPWPATRPFPATMANISLILGLGRSGSFHSSTGLAGRALGSPERGGLQESPGDPHLPAAAGTRLALWEVSPGPADEPWLTSTPKCEPARGDCGGGARPRAAPSVSM</sequence>
<evidence type="ECO:0000256" key="1">
    <source>
        <dbReference type="ARBA" id="ARBA00004141"/>
    </source>
</evidence>
<feature type="compositionally biased region" description="Gly residues" evidence="7">
    <location>
        <begin position="248"/>
        <end position="258"/>
    </location>
</feature>
<reference evidence="9 10" key="1">
    <citation type="submission" date="2019-05" db="EMBL/GenBank/DDBJ databases">
        <title>A Chromosome-scale Meerkat (S. suricatta) Genome Assembly.</title>
        <authorList>
            <person name="Dudchenko O."/>
            <person name="Lieberman Aiden E."/>
            <person name="Tung J."/>
            <person name="Barreiro L.B."/>
            <person name="Clutton-Brock T.H."/>
        </authorList>
    </citation>
    <scope>NUCLEOTIDE SEQUENCE [LARGE SCALE GENOMIC DNA]</scope>
</reference>
<protein>
    <recommendedName>
        <fullName evidence="6">XK-related protein</fullName>
    </recommendedName>
</protein>
<evidence type="ECO:0000256" key="5">
    <source>
        <dbReference type="ARBA" id="ARBA00023136"/>
    </source>
</evidence>